<dbReference type="Gene3D" id="3.90.550.10">
    <property type="entry name" value="Spore Coat Polysaccharide Biosynthesis Protein SpsA, Chain A"/>
    <property type="match status" value="1"/>
</dbReference>
<dbReference type="EMBL" id="CP015217">
    <property type="protein sequence ID" value="AOP35957.1"/>
    <property type="molecule type" value="Genomic_DNA"/>
</dbReference>
<dbReference type="Pfam" id="PF09837">
    <property type="entry name" value="DUF2064"/>
    <property type="match status" value="1"/>
</dbReference>
<name>A0A1D7V2A9_9LEPT</name>
<dbReference type="InterPro" id="IPR029044">
    <property type="entry name" value="Nucleotide-diphossugar_trans"/>
</dbReference>
<reference evidence="1 2" key="1">
    <citation type="submission" date="2016-04" db="EMBL/GenBank/DDBJ databases">
        <title>Complete genome seqeunce of Leptospira alstonii serovar Room22.</title>
        <authorList>
            <person name="Nally J.E."/>
            <person name="Bayles D.O."/>
            <person name="Hurley D."/>
            <person name="Fanning S."/>
            <person name="McMahon B.J."/>
            <person name="Arent Z."/>
        </authorList>
    </citation>
    <scope>NUCLEOTIDE SEQUENCE [LARGE SCALE GENOMIC DNA]</scope>
    <source>
        <strain evidence="1 2">GWTS #1</strain>
    </source>
</reference>
<proteinExistence type="predicted"/>
<organism evidence="1 2">
    <name type="scientific">Leptospira tipperaryensis</name>
    <dbReference type="NCBI Taxonomy" id="2564040"/>
    <lineage>
        <taxon>Bacteria</taxon>
        <taxon>Pseudomonadati</taxon>
        <taxon>Spirochaetota</taxon>
        <taxon>Spirochaetia</taxon>
        <taxon>Leptospirales</taxon>
        <taxon>Leptospiraceae</taxon>
        <taxon>Leptospira</taxon>
    </lineage>
</organism>
<evidence type="ECO:0000313" key="2">
    <source>
        <dbReference type="Proteomes" id="UP000094197"/>
    </source>
</evidence>
<sequence>MQSKESLILFLRNPVLGRVKTRLAKTLGEQTALNVYEQLLEITKKQIQNLDIPVRLYFDSIPDSIFSDWGTQTSVHLQTGQDLGERMQNAFLETFQCGAKKAVIIGSDCPDLETKHIREAFSALDPRDAAIGPAKDGGYYLLALKSVYPEIFREIPWSSERVFAMTLEKLQLARKDVWILPILNDIDEAKDLDPYLQTGKLKV</sequence>
<dbReference type="Proteomes" id="UP000094197">
    <property type="component" value="Chromosome 1"/>
</dbReference>
<keyword evidence="2" id="KW-1185">Reference proteome</keyword>
<dbReference type="PANTHER" id="PTHR36529:SF1">
    <property type="entry name" value="GLYCOSYLTRANSFERASE"/>
    <property type="match status" value="1"/>
</dbReference>
<keyword evidence="1" id="KW-0808">Transferase</keyword>
<dbReference type="NCBIfam" id="TIGR04282">
    <property type="entry name" value="glyco_like_cofC"/>
    <property type="match status" value="1"/>
</dbReference>
<dbReference type="RefSeq" id="WP_069609168.1">
    <property type="nucleotide sequence ID" value="NZ_CP015217.1"/>
</dbReference>
<dbReference type="KEGG" id="laj:A0128_06845"/>
<protein>
    <submittedName>
        <fullName evidence="1">Transferase 1, rSAM/selenodomain-associated protein</fullName>
    </submittedName>
</protein>
<dbReference type="OrthoDB" id="9810303at2"/>
<dbReference type="SUPFAM" id="SSF53448">
    <property type="entry name" value="Nucleotide-diphospho-sugar transferases"/>
    <property type="match status" value="1"/>
</dbReference>
<accession>A0A1D7V2A9</accession>
<dbReference type="AlphaFoldDB" id="A0A1D7V2A9"/>
<dbReference type="InterPro" id="IPR018641">
    <property type="entry name" value="Trfase_1_rSAM/seldom-assoc"/>
</dbReference>
<dbReference type="GO" id="GO:0016740">
    <property type="term" value="F:transferase activity"/>
    <property type="evidence" value="ECO:0007669"/>
    <property type="project" value="UniProtKB-KW"/>
</dbReference>
<evidence type="ECO:0000313" key="1">
    <source>
        <dbReference type="EMBL" id="AOP35957.1"/>
    </source>
</evidence>
<dbReference type="PANTHER" id="PTHR36529">
    <property type="entry name" value="SLL1095 PROTEIN"/>
    <property type="match status" value="1"/>
</dbReference>
<gene>
    <name evidence="1" type="ORF">A0128_06845</name>
</gene>